<evidence type="ECO:0000313" key="3">
    <source>
        <dbReference type="EMBL" id="KXW59143.1"/>
    </source>
</evidence>
<dbReference type="STRING" id="1789004.FEMY_03690"/>
<proteinExistence type="predicted"/>
<dbReference type="Pfam" id="PF07813">
    <property type="entry name" value="LTXXQ"/>
    <property type="match status" value="1"/>
</dbReference>
<dbReference type="AlphaFoldDB" id="A0A149W0Z6"/>
<feature type="signal peptide" evidence="2">
    <location>
        <begin position="1"/>
        <end position="37"/>
    </location>
</feature>
<name>A0A149W0Z6_9PROT</name>
<evidence type="ECO:0008006" key="5">
    <source>
        <dbReference type="Google" id="ProtNLM"/>
    </source>
</evidence>
<dbReference type="InterPro" id="IPR012899">
    <property type="entry name" value="LTXXQ"/>
</dbReference>
<reference evidence="3 4" key="1">
    <citation type="submission" date="2016-01" db="EMBL/GenBank/DDBJ databases">
        <title>Genome sequence of the acidophilic iron oxidising Ferrovum strain Z-31.</title>
        <authorList>
            <person name="Poehlein A."/>
            <person name="Ullrich S.R."/>
            <person name="Schloemann M."/>
            <person name="Muehling M."/>
            <person name="Daniel R."/>
        </authorList>
    </citation>
    <scope>NUCLEOTIDE SEQUENCE [LARGE SCALE GENOMIC DNA]</scope>
    <source>
        <strain evidence="3 4">Z-31</strain>
    </source>
</reference>
<comment type="caution">
    <text evidence="3">The sequence shown here is derived from an EMBL/GenBank/DDBJ whole genome shotgun (WGS) entry which is preliminary data.</text>
</comment>
<evidence type="ECO:0000256" key="2">
    <source>
        <dbReference type="SAM" id="SignalP"/>
    </source>
</evidence>
<organism evidence="3 4">
    <name type="scientific">Ferrovum myxofaciens</name>
    <dbReference type="NCBI Taxonomy" id="416213"/>
    <lineage>
        <taxon>Bacteria</taxon>
        <taxon>Pseudomonadati</taxon>
        <taxon>Pseudomonadota</taxon>
        <taxon>Betaproteobacteria</taxon>
        <taxon>Ferrovales</taxon>
        <taxon>Ferrovaceae</taxon>
        <taxon>Ferrovum</taxon>
    </lineage>
</organism>
<accession>A0A149W0Z6</accession>
<dbReference type="PATRIC" id="fig|1789004.3.peg.367"/>
<dbReference type="EMBL" id="LRRD01000005">
    <property type="protein sequence ID" value="KXW59143.1"/>
    <property type="molecule type" value="Genomic_DNA"/>
</dbReference>
<feature type="compositionally biased region" description="Pro residues" evidence="1">
    <location>
        <begin position="42"/>
        <end position="53"/>
    </location>
</feature>
<evidence type="ECO:0000256" key="1">
    <source>
        <dbReference type="SAM" id="MobiDB-lite"/>
    </source>
</evidence>
<dbReference type="GO" id="GO:0042597">
    <property type="term" value="C:periplasmic space"/>
    <property type="evidence" value="ECO:0007669"/>
    <property type="project" value="InterPro"/>
</dbReference>
<feature type="compositionally biased region" description="Basic and acidic residues" evidence="1">
    <location>
        <begin position="64"/>
        <end position="73"/>
    </location>
</feature>
<dbReference type="Proteomes" id="UP000075653">
    <property type="component" value="Unassembled WGS sequence"/>
</dbReference>
<keyword evidence="2" id="KW-0732">Signal</keyword>
<protein>
    <recommendedName>
        <fullName evidence="5">Spy/CpxP family protein refolding chaperone</fullName>
    </recommendedName>
</protein>
<feature type="chain" id="PRO_5007557589" description="Spy/CpxP family protein refolding chaperone" evidence="2">
    <location>
        <begin position="38"/>
        <end position="164"/>
    </location>
</feature>
<keyword evidence="4" id="KW-1185">Reference proteome</keyword>
<gene>
    <name evidence="3" type="ORF">FEMY_03690</name>
</gene>
<evidence type="ECO:0000313" key="4">
    <source>
        <dbReference type="Proteomes" id="UP000075653"/>
    </source>
</evidence>
<feature type="region of interest" description="Disordered" evidence="1">
    <location>
        <begin position="40"/>
        <end position="83"/>
    </location>
</feature>
<sequence>MVASVEMTMIEKGDTVMKKTLRMTMLLMAFSVTGAYAQDYPAAPPPPNEPAPTPGSHGDPVENAQRHLDEFKQELNLTQDQQAPWDRYAKDTLSAVREIRDQTTAAGKQTDVQPAPVRFDQHIALMRQRLKDFEKMDQALKDFYNTLTPAQKAIADQHFSHVRH</sequence>